<gene>
    <name evidence="2" type="ORF">PCANC_24982</name>
</gene>
<dbReference type="AlphaFoldDB" id="A0A2N5TQH3"/>
<feature type="compositionally biased region" description="Polar residues" evidence="1">
    <location>
        <begin position="1"/>
        <end position="18"/>
    </location>
</feature>
<dbReference type="Proteomes" id="UP000235388">
    <property type="component" value="Unassembled WGS sequence"/>
</dbReference>
<evidence type="ECO:0000313" key="2">
    <source>
        <dbReference type="EMBL" id="PLW27757.1"/>
    </source>
</evidence>
<reference evidence="2 3" key="1">
    <citation type="submission" date="2017-11" db="EMBL/GenBank/DDBJ databases">
        <title>De novo assembly and phasing of dikaryotic genomes from two isolates of Puccinia coronata f. sp. avenae, the causal agent of oat crown rust.</title>
        <authorList>
            <person name="Miller M.E."/>
            <person name="Zhang Y."/>
            <person name="Omidvar V."/>
            <person name="Sperschneider J."/>
            <person name="Schwessinger B."/>
            <person name="Raley C."/>
            <person name="Palmer J.M."/>
            <person name="Garnica D."/>
            <person name="Upadhyaya N."/>
            <person name="Rathjen J."/>
            <person name="Taylor J.M."/>
            <person name="Park R.F."/>
            <person name="Dodds P.N."/>
            <person name="Hirsch C.D."/>
            <person name="Kianian S.F."/>
            <person name="Figueroa M."/>
        </authorList>
    </citation>
    <scope>NUCLEOTIDE SEQUENCE [LARGE SCALE GENOMIC DNA]</scope>
    <source>
        <strain evidence="2">12NC29</strain>
    </source>
</reference>
<evidence type="ECO:0000256" key="1">
    <source>
        <dbReference type="SAM" id="MobiDB-lite"/>
    </source>
</evidence>
<dbReference type="STRING" id="200324.A0A2N5TQH3"/>
<proteinExistence type="predicted"/>
<evidence type="ECO:0000313" key="3">
    <source>
        <dbReference type="Proteomes" id="UP000235388"/>
    </source>
</evidence>
<feature type="compositionally biased region" description="Basic and acidic residues" evidence="1">
    <location>
        <begin position="32"/>
        <end position="58"/>
    </location>
</feature>
<dbReference type="EMBL" id="PGCJ01000472">
    <property type="protein sequence ID" value="PLW27757.1"/>
    <property type="molecule type" value="Genomic_DNA"/>
</dbReference>
<name>A0A2N5TQH3_9BASI</name>
<sequence length="288" mass="30357">MAISPSSPSTKEQSPQSDHQGRNGRAVDQGSDADHDHDHDHDHPGRDAAPESMKDGHGESTQQMTGPGTEIGIGIGISIEIPIGTPAAEDTEIAPNATETPLRRTDPPERTRIYVAIVAVPVIEDTALAPMRLLKEVILIVADTESVTGVIETGTQTKTATASETEETRNGTETVIVIVTESEIKLLDEQVNLPAGLVPAWRAGQPARWAGSSLASRSTCPLGWFQLGEQINLPAGLVPARQADQPASGAGTSSASRSTCPLSWFQLGKQVNLPAELVPARQAGQPAR</sequence>
<accession>A0A2N5TQH3</accession>
<keyword evidence="3" id="KW-1185">Reference proteome</keyword>
<comment type="caution">
    <text evidence="2">The sequence shown here is derived from an EMBL/GenBank/DDBJ whole genome shotgun (WGS) entry which is preliminary data.</text>
</comment>
<protein>
    <submittedName>
        <fullName evidence="2">Uncharacterized protein</fullName>
    </submittedName>
</protein>
<feature type="region of interest" description="Disordered" evidence="1">
    <location>
        <begin position="1"/>
        <end position="72"/>
    </location>
</feature>
<organism evidence="2 3">
    <name type="scientific">Puccinia coronata f. sp. avenae</name>
    <dbReference type="NCBI Taxonomy" id="200324"/>
    <lineage>
        <taxon>Eukaryota</taxon>
        <taxon>Fungi</taxon>
        <taxon>Dikarya</taxon>
        <taxon>Basidiomycota</taxon>
        <taxon>Pucciniomycotina</taxon>
        <taxon>Pucciniomycetes</taxon>
        <taxon>Pucciniales</taxon>
        <taxon>Pucciniaceae</taxon>
        <taxon>Puccinia</taxon>
    </lineage>
</organism>